<dbReference type="InterPro" id="IPR050500">
    <property type="entry name" value="Phos_Acetyltrans/Butyryltrans"/>
</dbReference>
<dbReference type="NCBIfam" id="NF006045">
    <property type="entry name" value="PRK08190.1"/>
    <property type="match status" value="1"/>
</dbReference>
<accession>A0ABZ3IKW3</accession>
<name>A0ABZ3IKW3_9FIRM</name>
<sequence>MFEKIIADARKSPKIVAVAAAQDMPVLEAVFAALEQGIAIPLLVGDEAKIRTLASEIGIDLTNITVINELEPAKAALRASRLVRDGQADFLMKGLLQTAELLRAVLDKENGLRSGSLLSHVGIFEANSYDRLLLLTDAAMVMYPDLKQKVELIQNAVTVARSMGVERPKVAGIAAVEVVNLNMPPTLDAAILTQMNRRGQIRDCLVDGPLQLDTAISAEAARHKGIKGSEVAGHADILLAPNIETGNAIYKTINQMTSCQIAALIIGASAPIVLTSRADSARTKLLSIACASRLALYLKS</sequence>
<dbReference type="EMBL" id="CP155573">
    <property type="protein sequence ID" value="XFO66240.1"/>
    <property type="molecule type" value="Genomic_DNA"/>
</dbReference>
<dbReference type="PIRSF" id="PIRSF000428">
    <property type="entry name" value="P_Ac_trans"/>
    <property type="match status" value="1"/>
</dbReference>
<gene>
    <name evidence="5" type="primary">pta_2</name>
    <name evidence="5" type="ORF">SPSIL_023900</name>
</gene>
<dbReference type="Pfam" id="PF01515">
    <property type="entry name" value="PTA_PTB"/>
    <property type="match status" value="2"/>
</dbReference>
<evidence type="ECO:0000256" key="1">
    <source>
        <dbReference type="ARBA" id="ARBA00005656"/>
    </source>
</evidence>
<keyword evidence="2 5" id="KW-0808">Transferase</keyword>
<proteinExistence type="inferred from homology"/>
<dbReference type="Gene3D" id="3.40.718.10">
    <property type="entry name" value="Isopropylmalate Dehydrogenase"/>
    <property type="match status" value="1"/>
</dbReference>
<dbReference type="Proteomes" id="UP000216752">
    <property type="component" value="Chromosome"/>
</dbReference>
<dbReference type="GO" id="GO:0008959">
    <property type="term" value="F:phosphate acetyltransferase activity"/>
    <property type="evidence" value="ECO:0007669"/>
    <property type="project" value="UniProtKB-EC"/>
</dbReference>
<reference evidence="5" key="1">
    <citation type="submission" date="2024-05" db="EMBL/GenBank/DDBJ databases">
        <title>Isolation and characterization of Sporomusa carbonis sp. nov., a carboxydotrophic hydrogenogen in the genus of Sporomusa isolated from a charcoal burning pile.</title>
        <authorList>
            <person name="Boeer T."/>
            <person name="Rosenbaum F."/>
            <person name="Eysell L."/>
            <person name="Mueller V."/>
            <person name="Daniel R."/>
            <person name="Poehlein A."/>
        </authorList>
    </citation>
    <scope>NUCLEOTIDE SEQUENCE [LARGE SCALE GENOMIC DNA]</scope>
    <source>
        <strain evidence="5">DSM 10669</strain>
    </source>
</reference>
<dbReference type="PANTHER" id="PTHR43356">
    <property type="entry name" value="PHOSPHATE ACETYLTRANSFERASE"/>
    <property type="match status" value="1"/>
</dbReference>
<dbReference type="EC" id="2.3.1.8" evidence="5"/>
<evidence type="ECO:0000313" key="6">
    <source>
        <dbReference type="Proteomes" id="UP000216752"/>
    </source>
</evidence>
<evidence type="ECO:0000256" key="3">
    <source>
        <dbReference type="ARBA" id="ARBA00023315"/>
    </source>
</evidence>
<dbReference type="InterPro" id="IPR002505">
    <property type="entry name" value="PTA_PTB"/>
</dbReference>
<dbReference type="RefSeq" id="WP_094607532.1">
    <property type="nucleotide sequence ID" value="NZ_CP155573.1"/>
</dbReference>
<dbReference type="InterPro" id="IPR012147">
    <property type="entry name" value="P_Ac_Bu_trans"/>
</dbReference>
<organism evidence="5 6">
    <name type="scientific">Sporomusa silvacetica DSM 10669</name>
    <dbReference type="NCBI Taxonomy" id="1123289"/>
    <lineage>
        <taxon>Bacteria</taxon>
        <taxon>Bacillati</taxon>
        <taxon>Bacillota</taxon>
        <taxon>Negativicutes</taxon>
        <taxon>Selenomonadales</taxon>
        <taxon>Sporomusaceae</taxon>
        <taxon>Sporomusa</taxon>
    </lineage>
</organism>
<evidence type="ECO:0000256" key="2">
    <source>
        <dbReference type="ARBA" id="ARBA00022679"/>
    </source>
</evidence>
<dbReference type="SUPFAM" id="SSF53659">
    <property type="entry name" value="Isocitrate/Isopropylmalate dehydrogenase-like"/>
    <property type="match status" value="1"/>
</dbReference>
<protein>
    <submittedName>
        <fullName evidence="5">Phosphate acetyltransferase</fullName>
        <ecNumber evidence="5">2.3.1.8</ecNumber>
    </submittedName>
</protein>
<feature type="domain" description="Phosphate acetyl/butaryl transferase" evidence="4">
    <location>
        <begin position="75"/>
        <end position="290"/>
    </location>
</feature>
<keyword evidence="3 5" id="KW-0012">Acyltransferase</keyword>
<evidence type="ECO:0000259" key="4">
    <source>
        <dbReference type="Pfam" id="PF01515"/>
    </source>
</evidence>
<keyword evidence="6" id="KW-1185">Reference proteome</keyword>
<evidence type="ECO:0000313" key="5">
    <source>
        <dbReference type="EMBL" id="XFO66240.1"/>
    </source>
</evidence>
<comment type="similarity">
    <text evidence="1">Belongs to the phosphate acetyltransferase and butyryltransferase family.</text>
</comment>
<dbReference type="NCBIfam" id="NF004472">
    <property type="entry name" value="PRK05805.1"/>
    <property type="match status" value="1"/>
</dbReference>
<feature type="domain" description="Phosphate acetyl/butaryl transferase" evidence="4">
    <location>
        <begin position="2"/>
        <end position="70"/>
    </location>
</feature>
<dbReference type="PANTHER" id="PTHR43356:SF2">
    <property type="entry name" value="PHOSPHATE ACETYLTRANSFERASE"/>
    <property type="match status" value="1"/>
</dbReference>